<name>A0A225V123_9STRA</name>
<feature type="transmembrane region" description="Helical" evidence="1">
    <location>
        <begin position="66"/>
        <end position="88"/>
    </location>
</feature>
<keyword evidence="1" id="KW-0812">Transmembrane</keyword>
<evidence type="ECO:0000313" key="3">
    <source>
        <dbReference type="Proteomes" id="UP000198211"/>
    </source>
</evidence>
<dbReference type="Proteomes" id="UP000198211">
    <property type="component" value="Unassembled WGS sequence"/>
</dbReference>
<proteinExistence type="predicted"/>
<gene>
    <name evidence="2" type="ORF">PHMEG_00030090</name>
</gene>
<accession>A0A225V123</accession>
<dbReference type="AlphaFoldDB" id="A0A225V123"/>
<dbReference type="OrthoDB" id="123018at2759"/>
<dbReference type="EMBL" id="NBNE01008883">
    <property type="protein sequence ID" value="OWY98992.1"/>
    <property type="molecule type" value="Genomic_DNA"/>
</dbReference>
<sequence length="89" mass="10354">MLARNFRLYEHLSPYDEDLVDLVPSRATQRSHRKLFDELHDISNKLPSRGLTILKARDLLEGLLEVLLHFKAISCFVIILTNIMILFCC</sequence>
<reference evidence="3" key="1">
    <citation type="submission" date="2017-03" db="EMBL/GenBank/DDBJ databases">
        <title>Phytopthora megakarya and P. palmivora, two closely related causual agents of cacao black pod achieved similar genome size and gene model numbers by different mechanisms.</title>
        <authorList>
            <person name="Ali S."/>
            <person name="Shao J."/>
            <person name="Larry D.J."/>
            <person name="Kronmiller B."/>
            <person name="Shen D."/>
            <person name="Strem M.D."/>
            <person name="Melnick R.L."/>
            <person name="Guiltinan M.J."/>
            <person name="Tyler B.M."/>
            <person name="Meinhardt L.W."/>
            <person name="Bailey B.A."/>
        </authorList>
    </citation>
    <scope>NUCLEOTIDE SEQUENCE [LARGE SCALE GENOMIC DNA]</scope>
    <source>
        <strain evidence="3">zdho120</strain>
    </source>
</reference>
<comment type="caution">
    <text evidence="2">The sequence shown here is derived from an EMBL/GenBank/DDBJ whole genome shotgun (WGS) entry which is preliminary data.</text>
</comment>
<organism evidence="2 3">
    <name type="scientific">Phytophthora megakarya</name>
    <dbReference type="NCBI Taxonomy" id="4795"/>
    <lineage>
        <taxon>Eukaryota</taxon>
        <taxon>Sar</taxon>
        <taxon>Stramenopiles</taxon>
        <taxon>Oomycota</taxon>
        <taxon>Peronosporomycetes</taxon>
        <taxon>Peronosporales</taxon>
        <taxon>Peronosporaceae</taxon>
        <taxon>Phytophthora</taxon>
    </lineage>
</organism>
<evidence type="ECO:0000256" key="1">
    <source>
        <dbReference type="SAM" id="Phobius"/>
    </source>
</evidence>
<evidence type="ECO:0000313" key="2">
    <source>
        <dbReference type="EMBL" id="OWY98992.1"/>
    </source>
</evidence>
<keyword evidence="1" id="KW-1133">Transmembrane helix</keyword>
<keyword evidence="1" id="KW-0472">Membrane</keyword>
<keyword evidence="3" id="KW-1185">Reference proteome</keyword>
<protein>
    <submittedName>
        <fullName evidence="2">Uncharacterized protein</fullName>
    </submittedName>
</protein>